<keyword evidence="5" id="KW-1185">Reference proteome</keyword>
<feature type="region of interest" description="Disordered" evidence="1">
    <location>
        <begin position="298"/>
        <end position="344"/>
    </location>
</feature>
<dbReference type="EMBL" id="BEYU01000125">
    <property type="protein sequence ID" value="GBG32586.1"/>
    <property type="molecule type" value="Genomic_DNA"/>
</dbReference>
<organism evidence="4 5">
    <name type="scientific">Hondaea fermentalgiana</name>
    <dbReference type="NCBI Taxonomy" id="2315210"/>
    <lineage>
        <taxon>Eukaryota</taxon>
        <taxon>Sar</taxon>
        <taxon>Stramenopiles</taxon>
        <taxon>Bigyra</taxon>
        <taxon>Labyrinthulomycetes</taxon>
        <taxon>Thraustochytrida</taxon>
        <taxon>Thraustochytriidae</taxon>
        <taxon>Hondaea</taxon>
    </lineage>
</organism>
<sequence length="896" mass="98814">MRTPWAAYAALAVAAAAVSGCSGQDAEASPAPAPTLPPTPPTPAPTKKDRSFLISADESFLDFFVDRFDSDFDADDQDANLVVPPTFVYENGKMNNEWKKGVVVPKHLDYMVLNLWHGDHLNVTSYFEEDIKAKAEVAHKDIVSQVKVSLVQKTTTQIDFEFECAKEGTTEIEISIQREKDGKHRFKILKECIVSDGAGLLVSLHSGELAFHDGQVQPEFDVHDRRGTSFVASKEDQSDVFYFHTYLEQGGFEIVGNPIVRAHTPTEGLLKWVASTRPGLKSMAEAFKDQLAVGLVQEEAEADEDEDEDDYEEEYDEDVEASEADFEGSSPAPEGGDTKAADEITNGELEEVTDTFEAIDAEDDTFGDVCRPTISGTLSEGKKTRIVFHKEFGEKKLLGFASAGLLGMHGGRKLQVDYNCLKDGLSVISLTFYVRRLGNGNKKGSRIDFNWLKVCSAEQFSSHSEIDLMGFNVHLGMYAREEPAFFPVLNGITTEPFRWNTVSVIASPEETSTSFYVNLRESIEDDRKANNIRDVVRVRSVHVSAENGRRVSNAKLSGHGAAGGIVSSDSMPISVHYNCRKTGTVRMTLKLKVDIAKEDDDGNISELDAHSRVRTIRFHWIKYCAVTPLSQLEASTEDPLRFMLPSSMTATSGYSASAADAAAHPFRAVRAMKDGTTQPLFRASDANSKNVMSSLFHVPATDSTFALKVYKSSKGDDSDSRMHMGFLFNEPIITTSSTHCQVSLRDIGEMESIYNIGGAAFAEANGAEAAELATLPQKRSKEKMLSLYSVTRDDPIFLVVDHVCLNAGDSVVTLQLPVYGRTDKIVTFRWVKQCSYSDVKLNAKETGGAVAFFVTLAIIGTSAVFCVFLRRQRKKIRYLQSKDKEGFDRMDVISSL</sequence>
<evidence type="ECO:0000256" key="3">
    <source>
        <dbReference type="SAM" id="SignalP"/>
    </source>
</evidence>
<proteinExistence type="predicted"/>
<feature type="transmembrane region" description="Helical" evidence="2">
    <location>
        <begin position="849"/>
        <end position="869"/>
    </location>
</feature>
<reference evidence="4 5" key="1">
    <citation type="submission" date="2017-12" db="EMBL/GenBank/DDBJ databases">
        <title>Sequencing, de novo assembly and annotation of complete genome of a new Thraustochytrid species, strain FCC1311.</title>
        <authorList>
            <person name="Sedici K."/>
            <person name="Godart F."/>
            <person name="Aiese Cigliano R."/>
            <person name="Sanseverino W."/>
            <person name="Barakat M."/>
            <person name="Ortet P."/>
            <person name="Marechal E."/>
            <person name="Cagnac O."/>
            <person name="Amato A."/>
        </authorList>
    </citation>
    <scope>NUCLEOTIDE SEQUENCE [LARGE SCALE GENOMIC DNA]</scope>
</reference>
<dbReference type="PROSITE" id="PS51257">
    <property type="entry name" value="PROKAR_LIPOPROTEIN"/>
    <property type="match status" value="1"/>
</dbReference>
<feature type="region of interest" description="Disordered" evidence="1">
    <location>
        <begin position="23"/>
        <end position="49"/>
    </location>
</feature>
<evidence type="ECO:0000313" key="4">
    <source>
        <dbReference type="EMBL" id="GBG32586.1"/>
    </source>
</evidence>
<feature type="compositionally biased region" description="Acidic residues" evidence="1">
    <location>
        <begin position="298"/>
        <end position="326"/>
    </location>
</feature>
<gene>
    <name evidence="4" type="ORF">FCC1311_088112</name>
</gene>
<feature type="chain" id="PRO_5015311883" evidence="3">
    <location>
        <begin position="24"/>
        <end position="896"/>
    </location>
</feature>
<feature type="compositionally biased region" description="Pro residues" evidence="1">
    <location>
        <begin position="31"/>
        <end position="44"/>
    </location>
</feature>
<feature type="signal peptide" evidence="3">
    <location>
        <begin position="1"/>
        <end position="23"/>
    </location>
</feature>
<dbReference type="AlphaFoldDB" id="A0A2R5GNW2"/>
<dbReference type="InParanoid" id="A0A2R5GNW2"/>
<keyword evidence="2" id="KW-1133">Transmembrane helix</keyword>
<name>A0A2R5GNW2_9STRA</name>
<evidence type="ECO:0000256" key="2">
    <source>
        <dbReference type="SAM" id="Phobius"/>
    </source>
</evidence>
<evidence type="ECO:0000256" key="1">
    <source>
        <dbReference type="SAM" id="MobiDB-lite"/>
    </source>
</evidence>
<accession>A0A2R5GNW2</accession>
<dbReference type="Proteomes" id="UP000241890">
    <property type="component" value="Unassembled WGS sequence"/>
</dbReference>
<evidence type="ECO:0000313" key="5">
    <source>
        <dbReference type="Proteomes" id="UP000241890"/>
    </source>
</evidence>
<keyword evidence="2" id="KW-0812">Transmembrane</keyword>
<comment type="caution">
    <text evidence="4">The sequence shown here is derived from an EMBL/GenBank/DDBJ whole genome shotgun (WGS) entry which is preliminary data.</text>
</comment>
<protein>
    <submittedName>
        <fullName evidence="4">Uncharacterized protein</fullName>
    </submittedName>
</protein>
<keyword evidence="2" id="KW-0472">Membrane</keyword>
<keyword evidence="3" id="KW-0732">Signal</keyword>